<sequence length="42" mass="4945">MLLLYEVIAITNCYFNYYSQANDCFLGLIDDFLTKAQTHFQC</sequence>
<dbReference type="HOGENOM" id="CLU_3257482_0_0_6"/>
<dbReference type="Proteomes" id="UP000002084">
    <property type="component" value="Chromosome"/>
</dbReference>
<protein>
    <submittedName>
        <fullName evidence="1">Uncharacterized protein</fullName>
    </submittedName>
</protein>
<proteinExistence type="predicted"/>
<dbReference type="EMBL" id="CP000880">
    <property type="protein sequence ID" value="ABX23944.1"/>
    <property type="molecule type" value="Genomic_DNA"/>
</dbReference>
<evidence type="ECO:0000313" key="1">
    <source>
        <dbReference type="EMBL" id="ABX23944.1"/>
    </source>
</evidence>
<name>A9MN15_SALAR</name>
<keyword evidence="2" id="KW-1185">Reference proteome</keyword>
<dbReference type="STRING" id="41514.SARI_04155"/>
<dbReference type="KEGG" id="ses:SARI_04155"/>
<organism evidence="1 2">
    <name type="scientific">Salmonella arizonae (strain ATCC BAA-731 / CDC346-86 / RSK2980)</name>
    <dbReference type="NCBI Taxonomy" id="41514"/>
    <lineage>
        <taxon>Bacteria</taxon>
        <taxon>Pseudomonadati</taxon>
        <taxon>Pseudomonadota</taxon>
        <taxon>Gammaproteobacteria</taxon>
        <taxon>Enterobacterales</taxon>
        <taxon>Enterobacteriaceae</taxon>
        <taxon>Salmonella</taxon>
    </lineage>
</organism>
<dbReference type="AlphaFoldDB" id="A9MN15"/>
<accession>A9MN15</accession>
<reference evidence="1 2" key="1">
    <citation type="submission" date="2007-11" db="EMBL/GenBank/DDBJ databases">
        <authorList>
            <consortium name="The Salmonella enterica serovar Arizonae Genome Sequencing Project"/>
            <person name="McClelland M."/>
            <person name="Sanderson E.K."/>
            <person name="Porwollik S."/>
            <person name="Spieth J."/>
            <person name="Clifton W.S."/>
            <person name="Fulton R."/>
            <person name="Chunyan W."/>
            <person name="Wollam A."/>
            <person name="Shah N."/>
            <person name="Pepin K."/>
            <person name="Bhonagiri V."/>
            <person name="Nash W."/>
            <person name="Johnson M."/>
            <person name="Thiruvilangam P."/>
            <person name="Wilson R."/>
        </authorList>
    </citation>
    <scope>NUCLEOTIDE SEQUENCE [LARGE SCALE GENOMIC DNA]</scope>
    <source>
        <strain evidence="2">ATCC BAA-731 / CDC346-86 / RSK2980</strain>
    </source>
</reference>
<evidence type="ECO:0000313" key="2">
    <source>
        <dbReference type="Proteomes" id="UP000002084"/>
    </source>
</evidence>
<gene>
    <name evidence="1" type="ordered locus">SARI_04155</name>
</gene>